<gene>
    <name evidence="2" type="ORF">EHV15_35580</name>
</gene>
<dbReference type="AlphaFoldDB" id="A0A3P3TA06"/>
<organism evidence="2 3">
    <name type="scientific">Paenibacillus oralis</name>
    <dbReference type="NCBI Taxonomy" id="2490856"/>
    <lineage>
        <taxon>Bacteria</taxon>
        <taxon>Bacillati</taxon>
        <taxon>Bacillota</taxon>
        <taxon>Bacilli</taxon>
        <taxon>Bacillales</taxon>
        <taxon>Paenibacillaceae</taxon>
        <taxon>Paenibacillus</taxon>
    </lineage>
</organism>
<dbReference type="Pfam" id="PF01381">
    <property type="entry name" value="HTH_3"/>
    <property type="match status" value="1"/>
</dbReference>
<dbReference type="EMBL" id="RRCN01000002">
    <property type="protein sequence ID" value="RRJ54895.1"/>
    <property type="molecule type" value="Genomic_DNA"/>
</dbReference>
<dbReference type="PROSITE" id="PS50943">
    <property type="entry name" value="HTH_CROC1"/>
    <property type="match status" value="1"/>
</dbReference>
<feature type="domain" description="HTH cro/C1-type" evidence="1">
    <location>
        <begin position="9"/>
        <end position="63"/>
    </location>
</feature>
<dbReference type="RefSeq" id="WP_128635988.1">
    <property type="nucleotide sequence ID" value="NZ_RRCN01000002.1"/>
</dbReference>
<protein>
    <submittedName>
        <fullName evidence="2">XRE family transcriptional regulator</fullName>
    </submittedName>
</protein>
<comment type="caution">
    <text evidence="2">The sequence shown here is derived from an EMBL/GenBank/DDBJ whole genome shotgun (WGS) entry which is preliminary data.</text>
</comment>
<dbReference type="SUPFAM" id="SSF47413">
    <property type="entry name" value="lambda repressor-like DNA-binding domains"/>
    <property type="match status" value="1"/>
</dbReference>
<dbReference type="GO" id="GO:0003677">
    <property type="term" value="F:DNA binding"/>
    <property type="evidence" value="ECO:0007669"/>
    <property type="project" value="InterPro"/>
</dbReference>
<keyword evidence="3" id="KW-1185">Reference proteome</keyword>
<proteinExistence type="predicted"/>
<dbReference type="Gene3D" id="1.10.260.40">
    <property type="entry name" value="lambda repressor-like DNA-binding domains"/>
    <property type="match status" value="1"/>
</dbReference>
<accession>A0A3P3TA06</accession>
<dbReference type="OrthoDB" id="2643546at2"/>
<dbReference type="InterPro" id="IPR010982">
    <property type="entry name" value="Lambda_DNA-bd_dom_sf"/>
</dbReference>
<dbReference type="Proteomes" id="UP000267017">
    <property type="component" value="Unassembled WGS sequence"/>
</dbReference>
<evidence type="ECO:0000259" key="1">
    <source>
        <dbReference type="PROSITE" id="PS50943"/>
    </source>
</evidence>
<dbReference type="CDD" id="cd00093">
    <property type="entry name" value="HTH_XRE"/>
    <property type="match status" value="1"/>
</dbReference>
<dbReference type="SMART" id="SM00530">
    <property type="entry name" value="HTH_XRE"/>
    <property type="match status" value="1"/>
</dbReference>
<evidence type="ECO:0000313" key="2">
    <source>
        <dbReference type="EMBL" id="RRJ54895.1"/>
    </source>
</evidence>
<reference evidence="2 3" key="1">
    <citation type="submission" date="2018-11" db="EMBL/GenBank/DDBJ databases">
        <title>Genome sequencing of Paenibacillus sp. KCOM 3021 (= ChDC PVNT-B20).</title>
        <authorList>
            <person name="Kook J.-K."/>
            <person name="Park S.-N."/>
            <person name="Lim Y.K."/>
        </authorList>
    </citation>
    <scope>NUCLEOTIDE SEQUENCE [LARGE SCALE GENOMIC DNA]</scope>
    <source>
        <strain evidence="2 3">KCOM 3021</strain>
    </source>
</reference>
<name>A0A3P3TA06_9BACL</name>
<evidence type="ECO:0000313" key="3">
    <source>
        <dbReference type="Proteomes" id="UP000267017"/>
    </source>
</evidence>
<sequence>MDFTPGELMRIHRTRKDMTQEALAEKIGSYQVRVSRLENEIEIPTSEEIEKIEDALEVNIWTQQRGGAMNGA</sequence>
<dbReference type="InterPro" id="IPR001387">
    <property type="entry name" value="Cro/C1-type_HTH"/>
</dbReference>